<dbReference type="EMBL" id="CM000881">
    <property type="protein sequence ID" value="PNT71441.1"/>
    <property type="molecule type" value="Genomic_DNA"/>
</dbReference>
<reference evidence="2 3" key="1">
    <citation type="journal article" date="2010" name="Nature">
        <title>Genome sequencing and analysis of the model grass Brachypodium distachyon.</title>
        <authorList>
            <consortium name="International Brachypodium Initiative"/>
        </authorList>
    </citation>
    <scope>NUCLEOTIDE SEQUENCE [LARGE SCALE GENOMIC DNA]</scope>
    <source>
        <strain evidence="2 3">Bd21</strain>
    </source>
</reference>
<accession>A0A2K2DAZ7</accession>
<evidence type="ECO:0000256" key="1">
    <source>
        <dbReference type="SAM" id="MobiDB-lite"/>
    </source>
</evidence>
<proteinExistence type="predicted"/>
<name>A0A2K2DAZ7_BRADI</name>
<evidence type="ECO:0000313" key="2">
    <source>
        <dbReference type="EMBL" id="PNT71441.1"/>
    </source>
</evidence>
<dbReference type="Proteomes" id="UP000008810">
    <property type="component" value="Chromosome 2"/>
</dbReference>
<dbReference type="Gramene" id="PNT71437">
    <property type="protein sequence ID" value="PNT71437"/>
    <property type="gene ID" value="BRADI_2g27436v3"/>
</dbReference>
<gene>
    <name evidence="2" type="ORF">BRADI_2g27436v3</name>
</gene>
<dbReference type="InParanoid" id="A0A2K2DAZ7"/>
<dbReference type="AlphaFoldDB" id="A0A2K2DAZ7"/>
<keyword evidence="4" id="KW-1185">Reference proteome</keyword>
<dbReference type="EMBL" id="CM000881">
    <property type="protein sequence ID" value="PNT71439.1"/>
    <property type="molecule type" value="Genomic_DNA"/>
</dbReference>
<feature type="region of interest" description="Disordered" evidence="1">
    <location>
        <begin position="1"/>
        <end position="65"/>
    </location>
</feature>
<dbReference type="ExpressionAtlas" id="A0A2K2DAZ7">
    <property type="expression patterns" value="baseline"/>
</dbReference>
<organism evidence="2">
    <name type="scientific">Brachypodium distachyon</name>
    <name type="common">Purple false brome</name>
    <name type="synonym">Trachynia distachya</name>
    <dbReference type="NCBI Taxonomy" id="15368"/>
    <lineage>
        <taxon>Eukaryota</taxon>
        <taxon>Viridiplantae</taxon>
        <taxon>Streptophyta</taxon>
        <taxon>Embryophyta</taxon>
        <taxon>Tracheophyta</taxon>
        <taxon>Spermatophyta</taxon>
        <taxon>Magnoliopsida</taxon>
        <taxon>Liliopsida</taxon>
        <taxon>Poales</taxon>
        <taxon>Poaceae</taxon>
        <taxon>BOP clade</taxon>
        <taxon>Pooideae</taxon>
        <taxon>Stipodae</taxon>
        <taxon>Brachypodieae</taxon>
        <taxon>Brachypodium</taxon>
    </lineage>
</organism>
<dbReference type="Gramene" id="PNT71441">
    <property type="protein sequence ID" value="PNT71441"/>
    <property type="gene ID" value="BRADI_2g27436v3"/>
</dbReference>
<reference evidence="3" key="3">
    <citation type="submission" date="2018-08" db="UniProtKB">
        <authorList>
            <consortium name="EnsemblPlants"/>
        </authorList>
    </citation>
    <scope>IDENTIFICATION</scope>
    <source>
        <strain evidence="3">cv. Bd21</strain>
    </source>
</reference>
<dbReference type="EnsemblPlants" id="PNT71441">
    <property type="protein sequence ID" value="PNT71441"/>
    <property type="gene ID" value="BRADI_2g27436v3"/>
</dbReference>
<evidence type="ECO:0000313" key="4">
    <source>
        <dbReference type="Proteomes" id="UP000008810"/>
    </source>
</evidence>
<dbReference type="EnsemblPlants" id="PNT71439">
    <property type="protein sequence ID" value="PNT71439"/>
    <property type="gene ID" value="BRADI_2g27436v3"/>
</dbReference>
<dbReference type="EMBL" id="CM000881">
    <property type="protein sequence ID" value="PNT71437.1"/>
    <property type="molecule type" value="Genomic_DNA"/>
</dbReference>
<protein>
    <submittedName>
        <fullName evidence="2 3">Uncharacterized protein</fullName>
    </submittedName>
</protein>
<dbReference type="EnsemblPlants" id="PNT71437">
    <property type="protein sequence ID" value="PNT71437"/>
    <property type="gene ID" value="BRADI_2g27436v3"/>
</dbReference>
<dbReference type="Gramene" id="PNT71439">
    <property type="protein sequence ID" value="PNT71439"/>
    <property type="gene ID" value="BRADI_2g27436v3"/>
</dbReference>
<sequence>MGSHNGELARPHPAGAMDELPRPHPTGSGHPRLRSCRSHGRDPRAAARRIRAPQAATPPDRPRPKQIMARLALRSISLVLTLSSFRSLSRSVSLTLSCCILPPPPWRRRCTHWPLEHKRVSLASVRRICPSSPCSAVCNFGAFSIISTPTLYCCAMDGKDNNVYKAIYLTLVHVFIFWGIDSCSFCTVPIQVRGRDRGKTRHLDYIHIQGEPSPLDFSPT</sequence>
<reference evidence="2" key="2">
    <citation type="submission" date="2017-06" db="EMBL/GenBank/DDBJ databases">
        <title>WGS assembly of Brachypodium distachyon.</title>
        <authorList>
            <consortium name="The International Brachypodium Initiative"/>
            <person name="Lucas S."/>
            <person name="Harmon-Smith M."/>
            <person name="Lail K."/>
            <person name="Tice H."/>
            <person name="Grimwood J."/>
            <person name="Bruce D."/>
            <person name="Barry K."/>
            <person name="Shu S."/>
            <person name="Lindquist E."/>
            <person name="Wang M."/>
            <person name="Pitluck S."/>
            <person name="Vogel J.P."/>
            <person name="Garvin D.F."/>
            <person name="Mockler T.C."/>
            <person name="Schmutz J."/>
            <person name="Rokhsar D."/>
            <person name="Bevan M.W."/>
        </authorList>
    </citation>
    <scope>NUCLEOTIDE SEQUENCE</scope>
    <source>
        <strain evidence="2">Bd21</strain>
    </source>
</reference>
<evidence type="ECO:0000313" key="3">
    <source>
        <dbReference type="EnsemblPlants" id="PNT71437"/>
    </source>
</evidence>